<evidence type="ECO:0000256" key="2">
    <source>
        <dbReference type="ARBA" id="ARBA00023239"/>
    </source>
</evidence>
<accession>A0A915LI41</accession>
<dbReference type="FunFam" id="1.10.275.10:FF:000005">
    <property type="entry name" value="Histidine ammonia-lyase"/>
    <property type="match status" value="1"/>
</dbReference>
<comment type="similarity">
    <text evidence="1">Belongs to the PAL/histidase family.</text>
</comment>
<keyword evidence="2" id="KW-0456">Lyase</keyword>
<dbReference type="SUPFAM" id="SSF48557">
    <property type="entry name" value="L-aspartase-like"/>
    <property type="match status" value="1"/>
</dbReference>
<dbReference type="Proteomes" id="UP000887561">
    <property type="component" value="Unplaced"/>
</dbReference>
<dbReference type="Gene3D" id="1.10.275.10">
    <property type="entry name" value="Fumarase/aspartase (N-terminal domain)"/>
    <property type="match status" value="1"/>
</dbReference>
<dbReference type="InterPro" id="IPR008948">
    <property type="entry name" value="L-Aspartase-like"/>
</dbReference>
<dbReference type="InterPro" id="IPR024083">
    <property type="entry name" value="Fumarase/histidase_N"/>
</dbReference>
<dbReference type="GO" id="GO:0016841">
    <property type="term" value="F:ammonia-lyase activity"/>
    <property type="evidence" value="ECO:0007669"/>
    <property type="project" value="InterPro"/>
</dbReference>
<protein>
    <submittedName>
        <fullName evidence="4">Histidine ammonia-lyase</fullName>
    </submittedName>
</protein>
<evidence type="ECO:0000313" key="3">
    <source>
        <dbReference type="Proteomes" id="UP000887561"/>
    </source>
</evidence>
<organism evidence="3 4">
    <name type="scientific">Meloidogyne javanica</name>
    <name type="common">Root-knot nematode worm</name>
    <dbReference type="NCBI Taxonomy" id="6303"/>
    <lineage>
        <taxon>Eukaryota</taxon>
        <taxon>Metazoa</taxon>
        <taxon>Ecdysozoa</taxon>
        <taxon>Nematoda</taxon>
        <taxon>Chromadorea</taxon>
        <taxon>Rhabditida</taxon>
        <taxon>Tylenchina</taxon>
        <taxon>Tylenchomorpha</taxon>
        <taxon>Tylenchoidea</taxon>
        <taxon>Meloidogynidae</taxon>
        <taxon>Meloidogyninae</taxon>
        <taxon>Meloidogyne</taxon>
        <taxon>Meloidogyne incognita group</taxon>
    </lineage>
</organism>
<sequence length="336" mass="37058">MELLTNNDKIENQYKLDLNNHQNFENNNENFINSIDDQINIEIDQICVKTLKIEEINNNNKHLLLDGYSLTVEDLVNTSDINCQIKLKDDARQRILDARKFLEKVAAEHKIIYGITTGFGTFANVEIPSDDLRHLLQLQLNLIRSHATGYGKPLEPAKARMLLALRINVLAKGHSGISLENLEKLIDAFNAYCVSYVPEQGTVGCSGDLCPLAHLALGLLGEGQMWSPSTGWAPASDVLKHNGLRPIELSYKEGLALINGTQLVSSIGSHAVVRAENLAKQADVIAALTLDVLKGTTRAFDAKVHKVRPHKGQNLVAGRLRALLHSDLNRSEIAGI</sequence>
<reference evidence="4" key="1">
    <citation type="submission" date="2022-11" db="UniProtKB">
        <authorList>
            <consortium name="WormBaseParasite"/>
        </authorList>
    </citation>
    <scope>IDENTIFICATION</scope>
</reference>
<dbReference type="InterPro" id="IPR022313">
    <property type="entry name" value="Phe/His_NH3-lyase_AS"/>
</dbReference>
<dbReference type="WBParaSite" id="scaffold11440_cov267.g15585">
    <property type="protein sequence ID" value="scaffold11440_cov267.g15585"/>
    <property type="gene ID" value="scaffold11440_cov267.g15585"/>
</dbReference>
<dbReference type="PANTHER" id="PTHR10362">
    <property type="entry name" value="HISTIDINE AMMONIA-LYASE"/>
    <property type="match status" value="1"/>
</dbReference>
<dbReference type="PROSITE" id="PS00488">
    <property type="entry name" value="PAL_HISTIDASE"/>
    <property type="match status" value="1"/>
</dbReference>
<dbReference type="Gene3D" id="1.20.200.10">
    <property type="entry name" value="Fumarase/aspartase (Central domain)"/>
    <property type="match status" value="1"/>
</dbReference>
<keyword evidence="3" id="KW-1185">Reference proteome</keyword>
<name>A0A915LI41_MELJA</name>
<dbReference type="Pfam" id="PF00221">
    <property type="entry name" value="Lyase_aromatic"/>
    <property type="match status" value="1"/>
</dbReference>
<dbReference type="InterPro" id="IPR001106">
    <property type="entry name" value="Aromatic_Lyase"/>
</dbReference>
<dbReference type="AlphaFoldDB" id="A0A915LI41"/>
<evidence type="ECO:0000256" key="1">
    <source>
        <dbReference type="ARBA" id="ARBA00007238"/>
    </source>
</evidence>
<evidence type="ECO:0000313" key="4">
    <source>
        <dbReference type="WBParaSite" id="scaffold11440_cov267.g15585"/>
    </source>
</evidence>
<proteinExistence type="inferred from homology"/>